<dbReference type="OrthoDB" id="3267646at2"/>
<reference evidence="1 2" key="1">
    <citation type="submission" date="2019-06" db="EMBL/GenBank/DDBJ databases">
        <title>Sequencing the genomes of 1000 actinobacteria strains.</title>
        <authorList>
            <person name="Klenk H.-P."/>
        </authorList>
    </citation>
    <scope>NUCLEOTIDE SEQUENCE [LARGE SCALE GENOMIC DNA]</scope>
    <source>
        <strain evidence="1 2">DSM 18935</strain>
    </source>
</reference>
<dbReference type="RefSeq" id="WP_144857264.1">
    <property type="nucleotide sequence ID" value="NZ_BAAAYT010000005.1"/>
</dbReference>
<dbReference type="PANTHER" id="PTHR36974">
    <property type="entry name" value="MEMBRANE PROTEIN-RELATED"/>
    <property type="match status" value="1"/>
</dbReference>
<comment type="caution">
    <text evidence="1">The sequence shown here is derived from an EMBL/GenBank/DDBJ whole genome shotgun (WGS) entry which is preliminary data.</text>
</comment>
<keyword evidence="2" id="KW-1185">Reference proteome</keyword>
<name>A0A560W9T3_9MICO</name>
<dbReference type="EMBL" id="VIUW01000003">
    <property type="protein sequence ID" value="TWD14387.1"/>
    <property type="molecule type" value="Genomic_DNA"/>
</dbReference>
<dbReference type="AlphaFoldDB" id="A0A560W9T3"/>
<dbReference type="PANTHER" id="PTHR36974:SF1">
    <property type="entry name" value="DOXX FAMILY MEMBRANE PROTEIN"/>
    <property type="match status" value="1"/>
</dbReference>
<evidence type="ECO:0000313" key="1">
    <source>
        <dbReference type="EMBL" id="TWD14387.1"/>
    </source>
</evidence>
<gene>
    <name evidence="1" type="ORF">FB557_1796</name>
</gene>
<evidence type="ECO:0000313" key="2">
    <source>
        <dbReference type="Proteomes" id="UP000315628"/>
    </source>
</evidence>
<protein>
    <submittedName>
        <fullName evidence="1">Putative membrane protein</fullName>
    </submittedName>
</protein>
<dbReference type="Proteomes" id="UP000315628">
    <property type="component" value="Unassembled WGS sequence"/>
</dbReference>
<organism evidence="1 2">
    <name type="scientific">Marihabitans asiaticum</name>
    <dbReference type="NCBI Taxonomy" id="415218"/>
    <lineage>
        <taxon>Bacteria</taxon>
        <taxon>Bacillati</taxon>
        <taxon>Actinomycetota</taxon>
        <taxon>Actinomycetes</taxon>
        <taxon>Micrococcales</taxon>
        <taxon>Intrasporangiaceae</taxon>
        <taxon>Marihabitans</taxon>
    </lineage>
</organism>
<accession>A0A560W9T3</accession>
<sequence length="131" mass="13837">MSAPLDKPILGLAGLFLTSGTLHMVRPEVFEAIVPRPLKGYQRELVYASGVAEIGCGLGLLHPRTRPAAGLASAALLVAVLPANIQMSLDHGARARRKATPGARAAFAGTIARLPLQWPMIRTALRAAGRR</sequence>
<proteinExistence type="predicted"/>